<evidence type="ECO:0000313" key="2">
    <source>
        <dbReference type="Proteomes" id="UP000008710"/>
    </source>
</evidence>
<organism evidence="1 2">
    <name type="scientific">Rhodococcus jostii (strain RHA1)</name>
    <dbReference type="NCBI Taxonomy" id="101510"/>
    <lineage>
        <taxon>Bacteria</taxon>
        <taxon>Bacillati</taxon>
        <taxon>Actinomycetota</taxon>
        <taxon>Actinomycetes</taxon>
        <taxon>Mycobacteriales</taxon>
        <taxon>Nocardiaceae</taxon>
        <taxon>Rhodococcus</taxon>
    </lineage>
</organism>
<dbReference type="AlphaFoldDB" id="Q0S0Y2"/>
<evidence type="ECO:0000313" key="1">
    <source>
        <dbReference type="EMBL" id="ABG98804.1"/>
    </source>
</evidence>
<dbReference type="EMBL" id="CP000431">
    <property type="protein sequence ID" value="ABG98804.1"/>
    <property type="molecule type" value="Genomic_DNA"/>
</dbReference>
<accession>Q0S0Y2</accession>
<dbReference type="HOGENOM" id="CLU_157973_0_0_11"/>
<name>Q0S0Y2_RHOJR</name>
<dbReference type="Proteomes" id="UP000008710">
    <property type="component" value="Chromosome"/>
</dbReference>
<sequence>MFDVRPEPGTVLAPTRWRGRGCVSAVVSGCARCGRRRRSCGGVEQMQFLRHDQVDLFAGQARKQMCGQHCSHLLTALLLVRRIGEPVIDIGTHTDEANRIRTQTAPGTRVHPIGVTVVGTGADVPRGRHCAA</sequence>
<protein>
    <submittedName>
        <fullName evidence="1">Uncharacterized protein</fullName>
    </submittedName>
</protein>
<proteinExistence type="predicted"/>
<gene>
    <name evidence="1" type="ordered locus">RHA1_ro07038</name>
</gene>
<dbReference type="KEGG" id="rha:RHA1_ro07038"/>
<reference evidence="2" key="1">
    <citation type="journal article" date="2006" name="Proc. Natl. Acad. Sci. U.S.A.">
        <title>The complete genome of Rhodococcus sp. RHA1 provides insights into a catabolic powerhouse.</title>
        <authorList>
            <person name="McLeod M.P."/>
            <person name="Warren R.L."/>
            <person name="Hsiao W.W.L."/>
            <person name="Araki N."/>
            <person name="Myhre M."/>
            <person name="Fernandes C."/>
            <person name="Miyazawa D."/>
            <person name="Wong W."/>
            <person name="Lillquist A.L."/>
            <person name="Wang D."/>
            <person name="Dosanjh M."/>
            <person name="Hara H."/>
            <person name="Petrescu A."/>
            <person name="Morin R.D."/>
            <person name="Yang G."/>
            <person name="Stott J.M."/>
            <person name="Schein J.E."/>
            <person name="Shin H."/>
            <person name="Smailus D."/>
            <person name="Siddiqui A.S."/>
            <person name="Marra M.A."/>
            <person name="Jones S.J.M."/>
            <person name="Holt R."/>
            <person name="Brinkman F.S.L."/>
            <person name="Miyauchi K."/>
            <person name="Fukuda M."/>
            <person name="Davies J.E."/>
            <person name="Mohn W.W."/>
            <person name="Eltis L.D."/>
        </authorList>
    </citation>
    <scope>NUCLEOTIDE SEQUENCE [LARGE SCALE GENOMIC DNA]</scope>
    <source>
        <strain evidence="2">RHA1</strain>
    </source>
</reference>